<dbReference type="EMBL" id="CM042016">
    <property type="protein sequence ID" value="KAI3700808.1"/>
    <property type="molecule type" value="Genomic_DNA"/>
</dbReference>
<gene>
    <name evidence="1" type="ORF">L2E82_45446</name>
</gene>
<reference evidence="2" key="1">
    <citation type="journal article" date="2022" name="Mol. Ecol. Resour.">
        <title>The genomes of chicory, endive, great burdock and yacon provide insights into Asteraceae palaeo-polyploidization history and plant inulin production.</title>
        <authorList>
            <person name="Fan W."/>
            <person name="Wang S."/>
            <person name="Wang H."/>
            <person name="Wang A."/>
            <person name="Jiang F."/>
            <person name="Liu H."/>
            <person name="Zhao H."/>
            <person name="Xu D."/>
            <person name="Zhang Y."/>
        </authorList>
    </citation>
    <scope>NUCLEOTIDE SEQUENCE [LARGE SCALE GENOMIC DNA]</scope>
    <source>
        <strain evidence="2">cv. Punajuju</strain>
    </source>
</reference>
<organism evidence="1 2">
    <name type="scientific">Cichorium intybus</name>
    <name type="common">Chicory</name>
    <dbReference type="NCBI Taxonomy" id="13427"/>
    <lineage>
        <taxon>Eukaryota</taxon>
        <taxon>Viridiplantae</taxon>
        <taxon>Streptophyta</taxon>
        <taxon>Embryophyta</taxon>
        <taxon>Tracheophyta</taxon>
        <taxon>Spermatophyta</taxon>
        <taxon>Magnoliopsida</taxon>
        <taxon>eudicotyledons</taxon>
        <taxon>Gunneridae</taxon>
        <taxon>Pentapetalae</taxon>
        <taxon>asterids</taxon>
        <taxon>campanulids</taxon>
        <taxon>Asterales</taxon>
        <taxon>Asteraceae</taxon>
        <taxon>Cichorioideae</taxon>
        <taxon>Cichorieae</taxon>
        <taxon>Cichoriinae</taxon>
        <taxon>Cichorium</taxon>
    </lineage>
</organism>
<protein>
    <submittedName>
        <fullName evidence="1">Uncharacterized protein</fullName>
    </submittedName>
</protein>
<keyword evidence="2" id="KW-1185">Reference proteome</keyword>
<reference evidence="1 2" key="2">
    <citation type="journal article" date="2022" name="Mol. Ecol. Resour.">
        <title>The genomes of chicory, endive, great burdock and yacon provide insights into Asteraceae paleo-polyploidization history and plant inulin production.</title>
        <authorList>
            <person name="Fan W."/>
            <person name="Wang S."/>
            <person name="Wang H."/>
            <person name="Wang A."/>
            <person name="Jiang F."/>
            <person name="Liu H."/>
            <person name="Zhao H."/>
            <person name="Xu D."/>
            <person name="Zhang Y."/>
        </authorList>
    </citation>
    <scope>NUCLEOTIDE SEQUENCE [LARGE SCALE GENOMIC DNA]</scope>
    <source>
        <strain evidence="2">cv. Punajuju</strain>
        <tissue evidence="1">Leaves</tissue>
    </source>
</reference>
<name>A0ACB8ZTC4_CICIN</name>
<comment type="caution">
    <text evidence="1">The sequence shown here is derived from an EMBL/GenBank/DDBJ whole genome shotgun (WGS) entry which is preliminary data.</text>
</comment>
<dbReference type="Proteomes" id="UP001055811">
    <property type="component" value="Linkage Group LG08"/>
</dbReference>
<evidence type="ECO:0000313" key="2">
    <source>
        <dbReference type="Proteomes" id="UP001055811"/>
    </source>
</evidence>
<accession>A0ACB8ZTC4</accession>
<sequence>MFIHPFYGDNDAPPPPPSSDRHPSHDQWRTVEPSKSSAHHPKPPITVKTPSRHLAVAALLPSPFLRECNHGSSNVATATSSCLAAVSWPLIQHHSRTHSTHAGLGAHATHT</sequence>
<evidence type="ECO:0000313" key="1">
    <source>
        <dbReference type="EMBL" id="KAI3700808.1"/>
    </source>
</evidence>
<proteinExistence type="predicted"/>